<dbReference type="EMBL" id="JAUSUY010000010">
    <property type="protein sequence ID" value="MDT3427073.1"/>
    <property type="molecule type" value="Genomic_DNA"/>
</dbReference>
<name>A0ABU3H8B7_9BACL</name>
<evidence type="ECO:0000313" key="3">
    <source>
        <dbReference type="EMBL" id="MDT3427073.1"/>
    </source>
</evidence>
<evidence type="ECO:0000256" key="2">
    <source>
        <dbReference type="SAM" id="MobiDB-lite"/>
    </source>
</evidence>
<sequence length="349" mass="38942">MENISAVKEPFGESALTNPEPDSLERGADKPAGALDFLGNTTCPMKQIFREGLQEHLRACREQSGSVLECYVPSGCGGVDHFKEIRESSQIHELPGAIMTTGFGSFFSDRFVEAYVDKGYFRSDEKQRVNKDFAGKGFVDPEGSYRLYSVFPYVFLVDKTRCGSQPLPRRWSDLMHPAFANNVIIGGSRQNVAKVPLIYIRKEFGAEGLKLFAHQVKDAWHNTTIARTAGSVSQEGSAVYVVPWFFARSCTRTKATEIIWPEDGAYTGPMFMLVKSSEAARVSAVTRYIAGADYGKKSARNYYPALHPEVDNGLPSGASLKWLGWDYIRSHSLERLSQDIDDVFQARWS</sequence>
<keyword evidence="4" id="KW-1185">Reference proteome</keyword>
<proteinExistence type="predicted"/>
<feature type="region of interest" description="Disordered" evidence="2">
    <location>
        <begin position="1"/>
        <end position="31"/>
    </location>
</feature>
<dbReference type="Proteomes" id="UP001248709">
    <property type="component" value="Unassembled WGS sequence"/>
</dbReference>
<protein>
    <submittedName>
        <fullName evidence="3">ABC-type Fe3+ transport system substrate-binding protein</fullName>
    </submittedName>
</protein>
<organism evidence="3 4">
    <name type="scientific">Paenibacillus forsythiae</name>
    <dbReference type="NCBI Taxonomy" id="365616"/>
    <lineage>
        <taxon>Bacteria</taxon>
        <taxon>Bacillati</taxon>
        <taxon>Bacillota</taxon>
        <taxon>Bacilli</taxon>
        <taxon>Bacillales</taxon>
        <taxon>Paenibacillaceae</taxon>
        <taxon>Paenibacillus</taxon>
    </lineage>
</organism>
<keyword evidence="1" id="KW-0732">Signal</keyword>
<evidence type="ECO:0000313" key="4">
    <source>
        <dbReference type="Proteomes" id="UP001248709"/>
    </source>
</evidence>
<dbReference type="PANTHER" id="PTHR30006:SF2">
    <property type="entry name" value="ABC TRANSPORTER SUBSTRATE-BINDING PROTEIN"/>
    <property type="match status" value="1"/>
</dbReference>
<dbReference type="PANTHER" id="PTHR30006">
    <property type="entry name" value="THIAMINE-BINDING PERIPLASMIC PROTEIN-RELATED"/>
    <property type="match status" value="1"/>
</dbReference>
<accession>A0ABU3H8B7</accession>
<gene>
    <name evidence="3" type="ORF">J2Z22_002609</name>
</gene>
<dbReference type="Pfam" id="PF13343">
    <property type="entry name" value="SBP_bac_6"/>
    <property type="match status" value="1"/>
</dbReference>
<comment type="caution">
    <text evidence="3">The sequence shown here is derived from an EMBL/GenBank/DDBJ whole genome shotgun (WGS) entry which is preliminary data.</text>
</comment>
<dbReference type="RefSeq" id="WP_025696932.1">
    <property type="nucleotide sequence ID" value="NZ_JAUSUY010000010.1"/>
</dbReference>
<reference evidence="3 4" key="1">
    <citation type="submission" date="2023-07" db="EMBL/GenBank/DDBJ databases">
        <title>Genomic Encyclopedia of Type Strains, Phase IV (KMG-IV): sequencing the most valuable type-strain genomes for metagenomic binning, comparative biology and taxonomic classification.</title>
        <authorList>
            <person name="Goeker M."/>
        </authorList>
    </citation>
    <scope>NUCLEOTIDE SEQUENCE [LARGE SCALE GENOMIC DNA]</scope>
    <source>
        <strain evidence="3 4">T98</strain>
    </source>
</reference>
<evidence type="ECO:0000256" key="1">
    <source>
        <dbReference type="ARBA" id="ARBA00022729"/>
    </source>
</evidence>
<dbReference type="SUPFAM" id="SSF53850">
    <property type="entry name" value="Periplasmic binding protein-like II"/>
    <property type="match status" value="1"/>
</dbReference>